<dbReference type="Proteomes" id="UP000294546">
    <property type="component" value="Unassembled WGS sequence"/>
</dbReference>
<feature type="domain" description="Septum formation inhibitor MinC C-terminal" evidence="7">
    <location>
        <begin position="152"/>
        <end position="248"/>
    </location>
</feature>
<keyword evidence="2 6" id="KW-0132">Cell division</keyword>
<dbReference type="Pfam" id="PF05209">
    <property type="entry name" value="MinC_N"/>
    <property type="match status" value="1"/>
</dbReference>
<dbReference type="InterPro" id="IPR013033">
    <property type="entry name" value="MinC"/>
</dbReference>
<dbReference type="PANTHER" id="PTHR34108">
    <property type="entry name" value="SEPTUM SITE-DETERMINING PROTEIN MINC"/>
    <property type="match status" value="1"/>
</dbReference>
<dbReference type="InterPro" id="IPR036145">
    <property type="entry name" value="MinC_C_sf"/>
</dbReference>
<comment type="caution">
    <text evidence="9">The sequence shown here is derived from an EMBL/GenBank/DDBJ whole genome shotgun (WGS) entry which is preliminary data.</text>
</comment>
<organism evidence="9 10">
    <name type="scientific">Marinobacterium mangrovicola</name>
    <dbReference type="NCBI Taxonomy" id="1476959"/>
    <lineage>
        <taxon>Bacteria</taxon>
        <taxon>Pseudomonadati</taxon>
        <taxon>Pseudomonadota</taxon>
        <taxon>Gammaproteobacteria</taxon>
        <taxon>Oceanospirillales</taxon>
        <taxon>Oceanospirillaceae</taxon>
        <taxon>Marinobacterium</taxon>
    </lineage>
</organism>
<dbReference type="OrthoDB" id="9794530at2"/>
<dbReference type="InterPro" id="IPR007874">
    <property type="entry name" value="MinC_N"/>
</dbReference>
<accession>A0A4R1GMQ4</accession>
<feature type="domain" description="Septum formation inhibitor MinC N-terminal" evidence="8">
    <location>
        <begin position="13"/>
        <end position="85"/>
    </location>
</feature>
<evidence type="ECO:0000313" key="10">
    <source>
        <dbReference type="Proteomes" id="UP000294546"/>
    </source>
</evidence>
<keyword evidence="10" id="KW-1185">Reference proteome</keyword>
<evidence type="ECO:0000256" key="1">
    <source>
        <dbReference type="ARBA" id="ARBA00006291"/>
    </source>
</evidence>
<dbReference type="InterPro" id="IPR016098">
    <property type="entry name" value="CAP/MinC_C"/>
</dbReference>
<reference evidence="9 10" key="1">
    <citation type="submission" date="2019-03" db="EMBL/GenBank/DDBJ databases">
        <title>Genomic Encyclopedia of Archaeal and Bacterial Type Strains, Phase II (KMG-II): from individual species to whole genera.</title>
        <authorList>
            <person name="Goeker M."/>
        </authorList>
    </citation>
    <scope>NUCLEOTIDE SEQUENCE [LARGE SCALE GENOMIC DNA]</scope>
    <source>
        <strain evidence="9 10">DSM 27697</strain>
    </source>
</reference>
<evidence type="ECO:0000313" key="9">
    <source>
        <dbReference type="EMBL" id="TCK08400.1"/>
    </source>
</evidence>
<dbReference type="RefSeq" id="WP_132286976.1">
    <property type="nucleotide sequence ID" value="NZ_SMFU01000007.1"/>
</dbReference>
<comment type="subunit">
    <text evidence="6">Interacts with MinD and FtsZ.</text>
</comment>
<dbReference type="GO" id="GO:0000917">
    <property type="term" value="P:division septum assembly"/>
    <property type="evidence" value="ECO:0007669"/>
    <property type="project" value="UniProtKB-KW"/>
</dbReference>
<dbReference type="InterPro" id="IPR005526">
    <property type="entry name" value="Septum_form_inhib_MinC_C"/>
</dbReference>
<comment type="similarity">
    <text evidence="1 6">Belongs to the MinC family.</text>
</comment>
<evidence type="ECO:0000256" key="2">
    <source>
        <dbReference type="ARBA" id="ARBA00022618"/>
    </source>
</evidence>
<keyword evidence="4 6" id="KW-0131">Cell cycle</keyword>
<dbReference type="NCBIfam" id="TIGR01222">
    <property type="entry name" value="minC"/>
    <property type="match status" value="1"/>
</dbReference>
<dbReference type="GO" id="GO:0000902">
    <property type="term" value="P:cell morphogenesis"/>
    <property type="evidence" value="ECO:0007669"/>
    <property type="project" value="InterPro"/>
</dbReference>
<evidence type="ECO:0000259" key="7">
    <source>
        <dbReference type="Pfam" id="PF03775"/>
    </source>
</evidence>
<protein>
    <recommendedName>
        <fullName evidence="6">Probable septum site-determining protein MinC</fullName>
    </recommendedName>
</protein>
<name>A0A4R1GMQ4_9GAMM</name>
<dbReference type="SUPFAM" id="SSF63848">
    <property type="entry name" value="Cell-division inhibitor MinC, C-terminal domain"/>
    <property type="match status" value="1"/>
</dbReference>
<dbReference type="GO" id="GO:0051302">
    <property type="term" value="P:regulation of cell division"/>
    <property type="evidence" value="ECO:0007669"/>
    <property type="project" value="InterPro"/>
</dbReference>
<evidence type="ECO:0000259" key="8">
    <source>
        <dbReference type="Pfam" id="PF05209"/>
    </source>
</evidence>
<proteinExistence type="inferred from homology"/>
<comment type="function">
    <text evidence="5 6">Cell division inhibitor that blocks the formation of polar Z ring septums. Rapidly oscillates between the poles of the cell to destabilize FtsZ filaments that have formed before they mature into polar Z rings. Prevents FtsZ polymerization.</text>
</comment>
<dbReference type="AlphaFoldDB" id="A0A4R1GMQ4"/>
<dbReference type="GO" id="GO:1901891">
    <property type="term" value="P:regulation of cell septum assembly"/>
    <property type="evidence" value="ECO:0007669"/>
    <property type="project" value="InterPro"/>
</dbReference>
<gene>
    <name evidence="6" type="primary">minC</name>
    <name evidence="9" type="ORF">CLV83_0479</name>
</gene>
<evidence type="ECO:0000256" key="5">
    <source>
        <dbReference type="ARBA" id="ARBA00025606"/>
    </source>
</evidence>
<evidence type="ECO:0000256" key="3">
    <source>
        <dbReference type="ARBA" id="ARBA00023210"/>
    </source>
</evidence>
<dbReference type="Gene3D" id="2.160.20.70">
    <property type="match status" value="1"/>
</dbReference>
<evidence type="ECO:0000256" key="4">
    <source>
        <dbReference type="ARBA" id="ARBA00023306"/>
    </source>
</evidence>
<dbReference type="Pfam" id="PF03775">
    <property type="entry name" value="MinC_C"/>
    <property type="match status" value="1"/>
</dbReference>
<evidence type="ECO:0000256" key="6">
    <source>
        <dbReference type="HAMAP-Rule" id="MF_00267"/>
    </source>
</evidence>
<dbReference type="EMBL" id="SMFU01000007">
    <property type="protein sequence ID" value="TCK08400.1"/>
    <property type="molecule type" value="Genomic_DNA"/>
</dbReference>
<dbReference type="Gene3D" id="3.30.70.260">
    <property type="match status" value="1"/>
</dbReference>
<dbReference type="HAMAP" id="MF_00267">
    <property type="entry name" value="MinC"/>
    <property type="match status" value="1"/>
</dbReference>
<sequence length="254" mass="27694">MNSETRISEAPLFQFKNSRVSLNELVLLDYDESRLKAELERHAARLPSLFRQMPVLLNLERLPADKPLPPLDELLAVCRDSELNPIGIRGNSRYDEALCQSLGLSCFGAGARTERSRDETATEVKPDPVAEPPEVAASTEVVEERGSKTRILTTPVRSGQQVYVQGGDLIVLSSVGAGAEVMADGNIHVYGPLRGRAMAGVSGDSGARIFCQSLEAELISIAGYFKACEDLQSEHWKKPVQAFLSGTRLDTVLL</sequence>
<dbReference type="PANTHER" id="PTHR34108:SF1">
    <property type="entry name" value="SEPTUM SITE-DETERMINING PROTEIN MINC"/>
    <property type="match status" value="1"/>
</dbReference>
<keyword evidence="3 6" id="KW-0717">Septation</keyword>